<feature type="compositionally biased region" description="Basic residues" evidence="6">
    <location>
        <begin position="1"/>
        <end position="22"/>
    </location>
</feature>
<dbReference type="STRING" id="572479.Hprae_0775"/>
<reference evidence="7 8" key="2">
    <citation type="journal article" date="2011" name="Stand. Genomic Sci.">
        <title>Complete genome sequence of the extremely halophilic Halanaerobium praevalens type strain (GSL).</title>
        <authorList>
            <person name="Ivanova N."/>
            <person name="Sikorski J."/>
            <person name="Chertkov O."/>
            <person name="Nolan M."/>
            <person name="Lucas S."/>
            <person name="Hammon N."/>
            <person name="Deshpande S."/>
            <person name="Cheng J.F."/>
            <person name="Tapia R."/>
            <person name="Han C."/>
            <person name="Goodwin L."/>
            <person name="Pitluck S."/>
            <person name="Huntemann M."/>
            <person name="Liolios K."/>
            <person name="Pagani I."/>
            <person name="Mavromatis K."/>
            <person name="Ovchinikova G."/>
            <person name="Pati A."/>
            <person name="Chen A."/>
            <person name="Palaniappan K."/>
            <person name="Land M."/>
            <person name="Hauser L."/>
            <person name="Brambilla E.M."/>
            <person name="Kannan K.P."/>
            <person name="Rohde M."/>
            <person name="Tindall B.J."/>
            <person name="Goker M."/>
            <person name="Detter J.C."/>
            <person name="Woyke T."/>
            <person name="Bristow J."/>
            <person name="Eisen J.A."/>
            <person name="Markowitz V."/>
            <person name="Hugenholtz P."/>
            <person name="Kyrpides N.C."/>
            <person name="Klenk H.P."/>
            <person name="Lapidus A."/>
        </authorList>
    </citation>
    <scope>NUCLEOTIDE SEQUENCE [LARGE SCALE GENOMIC DNA]</scope>
    <source>
        <strain evidence="8">ATCC 33744 / DSM 2228 / GSL</strain>
    </source>
</reference>
<dbReference type="EMBL" id="CP002175">
    <property type="protein sequence ID" value="ADO76929.1"/>
    <property type="molecule type" value="Genomic_DNA"/>
</dbReference>
<dbReference type="OrthoDB" id="9812874at2"/>
<evidence type="ECO:0000256" key="1">
    <source>
        <dbReference type="ARBA" id="ARBA00008560"/>
    </source>
</evidence>
<keyword evidence="3 5" id="KW-0687">Ribonucleoprotein</keyword>
<evidence type="ECO:0000256" key="3">
    <source>
        <dbReference type="ARBA" id="ARBA00023274"/>
    </source>
</evidence>
<dbReference type="HAMAP" id="MF_00340">
    <property type="entry name" value="Ribosomal_bL32"/>
    <property type="match status" value="1"/>
</dbReference>
<dbReference type="PATRIC" id="fig|572479.3.peg.783"/>
<dbReference type="GO" id="GO:0003735">
    <property type="term" value="F:structural constituent of ribosome"/>
    <property type="evidence" value="ECO:0007669"/>
    <property type="project" value="InterPro"/>
</dbReference>
<protein>
    <recommendedName>
        <fullName evidence="4 5">Large ribosomal subunit protein bL32</fullName>
    </recommendedName>
</protein>
<dbReference type="KEGG" id="hpk:Hprae_0775"/>
<dbReference type="AlphaFoldDB" id="E3DQV4"/>
<dbReference type="HOGENOM" id="CLU_129084_1_3_9"/>
<evidence type="ECO:0000313" key="8">
    <source>
        <dbReference type="Proteomes" id="UP000006866"/>
    </source>
</evidence>
<name>E3DQV4_HALPG</name>
<evidence type="ECO:0000256" key="2">
    <source>
        <dbReference type="ARBA" id="ARBA00022980"/>
    </source>
</evidence>
<evidence type="ECO:0000313" key="7">
    <source>
        <dbReference type="EMBL" id="ADO76929.1"/>
    </source>
</evidence>
<organism evidence="7 8">
    <name type="scientific">Halanaerobium praevalens (strain ATCC 33744 / DSM 2228 / GSL)</name>
    <dbReference type="NCBI Taxonomy" id="572479"/>
    <lineage>
        <taxon>Bacteria</taxon>
        <taxon>Bacillati</taxon>
        <taxon>Bacillota</taxon>
        <taxon>Clostridia</taxon>
        <taxon>Halanaerobiales</taxon>
        <taxon>Halanaerobiaceae</taxon>
        <taxon>Halanaerobium</taxon>
    </lineage>
</organism>
<dbReference type="RefSeq" id="WP_014552962.1">
    <property type="nucleotide sequence ID" value="NC_017455.1"/>
</dbReference>
<dbReference type="Pfam" id="PF01783">
    <property type="entry name" value="Ribosomal_L32p"/>
    <property type="match status" value="1"/>
</dbReference>
<gene>
    <name evidence="5" type="primary">rpmF</name>
    <name evidence="7" type="ordered locus">Hprae_0775</name>
</gene>
<dbReference type="eggNOG" id="COG0333">
    <property type="taxonomic scope" value="Bacteria"/>
</dbReference>
<sequence length="57" mass="6567">MAVPKKRTSKTRKRKRRTHKKLSAPSLTECSNCHEKILPHHVCPECGHYDGKKVSKN</sequence>
<dbReference type="Proteomes" id="UP000006866">
    <property type="component" value="Chromosome"/>
</dbReference>
<keyword evidence="2 5" id="KW-0689">Ribosomal protein</keyword>
<feature type="region of interest" description="Disordered" evidence="6">
    <location>
        <begin position="1"/>
        <end position="25"/>
    </location>
</feature>
<dbReference type="NCBIfam" id="TIGR01031">
    <property type="entry name" value="rpmF_bact"/>
    <property type="match status" value="1"/>
</dbReference>
<proteinExistence type="inferred from homology"/>
<keyword evidence="8" id="KW-1185">Reference proteome</keyword>
<evidence type="ECO:0000256" key="4">
    <source>
        <dbReference type="ARBA" id="ARBA00035178"/>
    </source>
</evidence>
<dbReference type="InterPro" id="IPR002677">
    <property type="entry name" value="Ribosomal_bL32"/>
</dbReference>
<comment type="similarity">
    <text evidence="1 5">Belongs to the bacterial ribosomal protein bL32 family.</text>
</comment>
<evidence type="ECO:0000256" key="6">
    <source>
        <dbReference type="SAM" id="MobiDB-lite"/>
    </source>
</evidence>
<evidence type="ECO:0000256" key="5">
    <source>
        <dbReference type="HAMAP-Rule" id="MF_00340"/>
    </source>
</evidence>
<accession>E3DQV4</accession>
<reference evidence="8" key="1">
    <citation type="submission" date="2010-10" db="EMBL/GenBank/DDBJ databases">
        <title>The complete genome of Halanaerobium praevalens DSM 2228.</title>
        <authorList>
            <consortium name="US DOE Joint Genome Institute (JGI-PGF)"/>
            <person name="Lucas S."/>
            <person name="Copeland A."/>
            <person name="Lapidus A."/>
            <person name="Glavina del Rio T."/>
            <person name="Dalin E."/>
            <person name="Tice H."/>
            <person name="Bruce D."/>
            <person name="Goodwin L."/>
            <person name="Pitluck S."/>
            <person name="Kyrpides N."/>
            <person name="Mavromatis K."/>
            <person name="Ivanova N."/>
            <person name="Ovchinnikova G."/>
            <person name="Chertkov O."/>
            <person name="Detter J.C."/>
            <person name="Han C."/>
            <person name="Larimer F."/>
            <person name="Land M."/>
            <person name="Hauser L."/>
            <person name="Markowitz V."/>
            <person name="Cheng J.-F."/>
            <person name="Hugenholtz P."/>
            <person name="Woyke T."/>
            <person name="Wu D."/>
            <person name="Tindall B."/>
            <person name="Pomrenke H.G."/>
            <person name="Brambilla E."/>
            <person name="Klenk H.-P."/>
            <person name="Eisen J.A."/>
        </authorList>
    </citation>
    <scope>NUCLEOTIDE SEQUENCE [LARGE SCALE GENOMIC DNA]</scope>
    <source>
        <strain evidence="8">ATCC 33744 / DSM 2228 / GSL</strain>
    </source>
</reference>
<dbReference type="GO" id="GO:0006412">
    <property type="term" value="P:translation"/>
    <property type="evidence" value="ECO:0007669"/>
    <property type="project" value="UniProtKB-UniRule"/>
</dbReference>
<dbReference type="SUPFAM" id="SSF57829">
    <property type="entry name" value="Zn-binding ribosomal proteins"/>
    <property type="match status" value="1"/>
</dbReference>
<dbReference type="PANTHER" id="PTHR35534:SF1">
    <property type="entry name" value="LARGE RIBOSOMAL SUBUNIT PROTEIN BL32"/>
    <property type="match status" value="1"/>
</dbReference>
<dbReference type="PANTHER" id="PTHR35534">
    <property type="entry name" value="50S RIBOSOMAL PROTEIN L32"/>
    <property type="match status" value="1"/>
</dbReference>
<dbReference type="InterPro" id="IPR044957">
    <property type="entry name" value="Ribosomal_bL32_bact"/>
</dbReference>
<dbReference type="InterPro" id="IPR011332">
    <property type="entry name" value="Ribosomal_zn-bd"/>
</dbReference>
<dbReference type="GO" id="GO:0015934">
    <property type="term" value="C:large ribosomal subunit"/>
    <property type="evidence" value="ECO:0007669"/>
    <property type="project" value="InterPro"/>
</dbReference>